<comment type="caution">
    <text evidence="1">The sequence shown here is derived from an EMBL/GenBank/DDBJ whole genome shotgun (WGS) entry which is preliminary data.</text>
</comment>
<organism evidence="1 2">
    <name type="scientific">Halomonas mongoliensis</name>
    <dbReference type="NCBI Taxonomy" id="321265"/>
    <lineage>
        <taxon>Bacteria</taxon>
        <taxon>Pseudomonadati</taxon>
        <taxon>Pseudomonadota</taxon>
        <taxon>Gammaproteobacteria</taxon>
        <taxon>Oceanospirillales</taxon>
        <taxon>Halomonadaceae</taxon>
        <taxon>Halomonas</taxon>
    </lineage>
</organism>
<dbReference type="Proteomes" id="UP001252270">
    <property type="component" value="Unassembled WGS sequence"/>
</dbReference>
<sequence length="106" mass="11481">MAHHPAADPALPPQMNAEAGGHPAASFLGVRLAPLLEQAWLHLQEEDFLTLQGEAAHLASCARFLGHGFLAEVAGMLALAASNREVERCELFLAVMRREWQQDLSG</sequence>
<gene>
    <name evidence="1" type="ORF">QC820_01760</name>
</gene>
<dbReference type="RefSeq" id="WP_309635543.1">
    <property type="nucleotide sequence ID" value="NZ_JARWAL010000001.1"/>
</dbReference>
<reference evidence="1 2" key="1">
    <citation type="submission" date="2023-04" db="EMBL/GenBank/DDBJ databases">
        <title>A long-awaited taxogenomic arrangement of the family Halomonadaceae.</title>
        <authorList>
            <person name="De La Haba R."/>
            <person name="Chuvochina M."/>
            <person name="Wittouck S."/>
            <person name="Arahal D.R."/>
            <person name="Sanchez-Porro C."/>
            <person name="Hugenholtz P."/>
            <person name="Ventosa A."/>
        </authorList>
    </citation>
    <scope>NUCLEOTIDE SEQUENCE [LARGE SCALE GENOMIC DNA]</scope>
    <source>
        <strain evidence="1 2">DSM 17332</strain>
    </source>
</reference>
<proteinExistence type="predicted"/>
<dbReference type="EMBL" id="JARWAL010000001">
    <property type="protein sequence ID" value="MDR5891526.1"/>
    <property type="molecule type" value="Genomic_DNA"/>
</dbReference>
<accession>A0ABU1GHQ8</accession>
<keyword evidence="2" id="KW-1185">Reference proteome</keyword>
<evidence type="ECO:0000313" key="2">
    <source>
        <dbReference type="Proteomes" id="UP001252270"/>
    </source>
</evidence>
<name>A0ABU1GHQ8_9GAMM</name>
<protein>
    <submittedName>
        <fullName evidence="1">Uncharacterized protein</fullName>
    </submittedName>
</protein>
<evidence type="ECO:0000313" key="1">
    <source>
        <dbReference type="EMBL" id="MDR5891526.1"/>
    </source>
</evidence>